<dbReference type="GO" id="GO:0003700">
    <property type="term" value="F:DNA-binding transcription factor activity"/>
    <property type="evidence" value="ECO:0007669"/>
    <property type="project" value="InterPro"/>
</dbReference>
<evidence type="ECO:0000259" key="6">
    <source>
        <dbReference type="PROSITE" id="PS00434"/>
    </source>
</evidence>
<keyword evidence="8" id="KW-1185">Reference proteome</keyword>
<dbReference type="InterPro" id="IPR036390">
    <property type="entry name" value="WH_DNA-bd_sf"/>
</dbReference>
<dbReference type="SUPFAM" id="SSF46785">
    <property type="entry name" value="Winged helix' DNA-binding domain"/>
    <property type="match status" value="1"/>
</dbReference>
<feature type="compositionally biased region" description="Low complexity" evidence="5">
    <location>
        <begin position="220"/>
        <end position="234"/>
    </location>
</feature>
<keyword evidence="3" id="KW-0539">Nucleus</keyword>
<dbReference type="PROSITE" id="PS00434">
    <property type="entry name" value="HSF_DOMAIN"/>
    <property type="match status" value="1"/>
</dbReference>
<organism evidence="7 8">
    <name type="scientific">Torulaspora globosa</name>
    <dbReference type="NCBI Taxonomy" id="48254"/>
    <lineage>
        <taxon>Eukaryota</taxon>
        <taxon>Fungi</taxon>
        <taxon>Dikarya</taxon>
        <taxon>Ascomycota</taxon>
        <taxon>Saccharomycotina</taxon>
        <taxon>Saccharomycetes</taxon>
        <taxon>Saccharomycetales</taxon>
        <taxon>Saccharomycetaceae</taxon>
        <taxon>Torulaspora</taxon>
    </lineage>
</organism>
<sequence length="368" mass="40565">MHSKTFIHQLHAILSESHLREWIKWSEEDDATFVLKPYDSGFSRMVLKRYFKHGNVSSFVRQLHMYGFHKITTAPESAAAGRSGGSKDRSEVLWSFSHPQGHFRKDADVATLKKIQRKSTGVGRDGKRKNVLSTVCINYVGSANGSGYGGQDASAPLAEQQQQYDRRHYASLPLLPPAALGLQKQEPQQQQQPLLPHLHRKEHLIARSRTISLPEVIQQSAAPTAPSSTASSTPAPAPVQYRSSSPLYSLNAFQYQSPFPHAPGPLGSYTTPSSSVVSSNAADVCPISDYHQRLENNLQILRKSLATVADVLPSLCGDLSRDSAQEKDHKTNYDRYIKSLQVLKEELVASSTGELPMAGFSNSNSTDN</sequence>
<reference evidence="7 8" key="1">
    <citation type="submission" date="2020-06" db="EMBL/GenBank/DDBJ databases">
        <title>The yeast mating-type switching endonuclease HO is a domesticated member of an unorthodox homing genetic element family.</title>
        <authorList>
            <person name="Coughlan A.Y."/>
            <person name="Lombardi L."/>
            <person name="Braun-Galleani S."/>
            <person name="Martos A.R."/>
            <person name="Galeote V."/>
            <person name="Bigey F."/>
            <person name="Dequin S."/>
            <person name="Byrne K.P."/>
            <person name="Wolfe K.H."/>
        </authorList>
    </citation>
    <scope>NUCLEOTIDE SEQUENCE [LARGE SCALE GENOMIC DNA]</scope>
    <source>
        <strain evidence="7 8">CBS764</strain>
    </source>
</reference>
<dbReference type="EMBL" id="CP059246">
    <property type="protein sequence ID" value="QLL30282.1"/>
    <property type="molecule type" value="Genomic_DNA"/>
</dbReference>
<name>A0A7G3Z9U6_9SACH</name>
<evidence type="ECO:0000313" key="8">
    <source>
        <dbReference type="Proteomes" id="UP000515788"/>
    </source>
</evidence>
<dbReference type="PANTHER" id="PTHR10015:SF409">
    <property type="entry name" value="PROTEIN MGA1"/>
    <property type="match status" value="1"/>
</dbReference>
<dbReference type="Proteomes" id="UP000515788">
    <property type="component" value="Chromosome 1"/>
</dbReference>
<evidence type="ECO:0000256" key="3">
    <source>
        <dbReference type="ARBA" id="ARBA00023242"/>
    </source>
</evidence>
<evidence type="ECO:0000256" key="2">
    <source>
        <dbReference type="ARBA" id="ARBA00023125"/>
    </source>
</evidence>
<dbReference type="AlphaFoldDB" id="A0A7G3Z9U6"/>
<dbReference type="SMART" id="SM00415">
    <property type="entry name" value="HSF"/>
    <property type="match status" value="1"/>
</dbReference>
<evidence type="ECO:0000256" key="5">
    <source>
        <dbReference type="SAM" id="MobiDB-lite"/>
    </source>
</evidence>
<dbReference type="GO" id="GO:0043565">
    <property type="term" value="F:sequence-specific DNA binding"/>
    <property type="evidence" value="ECO:0007669"/>
    <property type="project" value="InterPro"/>
</dbReference>
<dbReference type="KEGG" id="tgb:HG536_0A00990"/>
<comment type="subcellular location">
    <subcellularLocation>
        <location evidence="1">Nucleus</location>
    </subcellularLocation>
</comment>
<dbReference type="PRINTS" id="PR00056">
    <property type="entry name" value="HSFDOMAIN"/>
</dbReference>
<keyword evidence="2" id="KW-0238">DNA-binding</keyword>
<dbReference type="RefSeq" id="XP_037136957.1">
    <property type="nucleotide sequence ID" value="XM_037281062.1"/>
</dbReference>
<feature type="region of interest" description="Disordered" evidence="5">
    <location>
        <begin position="219"/>
        <end position="239"/>
    </location>
</feature>
<evidence type="ECO:0000256" key="1">
    <source>
        <dbReference type="ARBA" id="ARBA00004123"/>
    </source>
</evidence>
<accession>A0A7G3Z9U6</accession>
<feature type="domain" description="HSF-type DNA-binding" evidence="6">
    <location>
        <begin position="47"/>
        <end position="71"/>
    </location>
</feature>
<dbReference type="InterPro" id="IPR000232">
    <property type="entry name" value="HSF_DNA-bd"/>
</dbReference>
<dbReference type="GO" id="GO:0005634">
    <property type="term" value="C:nucleus"/>
    <property type="evidence" value="ECO:0007669"/>
    <property type="project" value="UniProtKB-SubCell"/>
</dbReference>
<dbReference type="Gene3D" id="1.10.10.10">
    <property type="entry name" value="Winged helix-like DNA-binding domain superfamily/Winged helix DNA-binding domain"/>
    <property type="match status" value="1"/>
</dbReference>
<evidence type="ECO:0000313" key="7">
    <source>
        <dbReference type="EMBL" id="QLL30282.1"/>
    </source>
</evidence>
<gene>
    <name evidence="7" type="ORF">HG536_0A00990</name>
</gene>
<proteinExistence type="inferred from homology"/>
<dbReference type="OrthoDB" id="60033at2759"/>
<dbReference type="GeneID" id="59323379"/>
<dbReference type="InterPro" id="IPR036388">
    <property type="entry name" value="WH-like_DNA-bd_sf"/>
</dbReference>
<dbReference type="PANTHER" id="PTHR10015">
    <property type="entry name" value="HEAT SHOCK TRANSCRIPTION FACTOR"/>
    <property type="match status" value="1"/>
</dbReference>
<comment type="similarity">
    <text evidence="4">Belongs to the HSF family.</text>
</comment>
<protein>
    <recommendedName>
        <fullName evidence="6">HSF-type DNA-binding domain-containing protein</fullName>
    </recommendedName>
</protein>
<evidence type="ECO:0000256" key="4">
    <source>
        <dbReference type="RuleBase" id="RU004020"/>
    </source>
</evidence>
<dbReference type="Pfam" id="PF00447">
    <property type="entry name" value="HSF_DNA-bind"/>
    <property type="match status" value="1"/>
</dbReference>